<evidence type="ECO:0000256" key="6">
    <source>
        <dbReference type="PIRSR" id="PIRSR623088-3"/>
    </source>
</evidence>
<dbReference type="InterPro" id="IPR023088">
    <property type="entry name" value="PDEase"/>
</dbReference>
<dbReference type="GO" id="GO:0004114">
    <property type="term" value="F:3',5'-cyclic-nucleotide phosphodiesterase activity"/>
    <property type="evidence" value="ECO:0007669"/>
    <property type="project" value="InterPro"/>
</dbReference>
<sequence length="831" mass="95522">MDRSRQSRRNWNRNLPPMQPDSLDVVNSQNNRRSVSPRPNMRSAKKPAEKEKITPSEVYKFLLENPKFLEDYVLKEIDVDTLERWIFDEIQLGKMSTDTENSNTSMSFQSFSTSSSSQISNSSSKWKIMLESEKQKLLENVLKTAQDKSNSIFILNEMADCVASAVNAEGYNLYFKNPDTKEIYYVKREEGGETQSVTTQIVQSNKCLASFVANNRQTVRTTTPDKDSRFPDGVAVNKEKAKVVMCQPILQHPQDVLGVLECYRPAGQSEFSKGDEQIGHRYQVWCGITLFYMEMCLTLQNQKKLNSFLLTVIRSIFQDMGSMDLLIMKIMNFTQKLVKADRASLFLLNEKTKELYARIFDMKKEDETEDTEDIDKHIHKEIRFPVGTGFVGLAAETGDVINIPDVYQDSRFNKAVDERTGYRTRNLLCMPIFIRGSVIGVMQMVNKEDGDFNQDDIESFQTFATYCGLALHHAKLYDKIQRSENRFKIAMEMVNYHSSCSEDDVDRIKALPIVKPIVPNIDSYYFPSSSLKESEKIAQSVFMFQDLFGLTRFDLDRIIRFTITVKKIIAVYHITIGITVLQWQILPMQRLLTYIFPIELQGLALFIGCLCHDLDHRGKTNKFMLDTESPLAAVYTTSTLEHHHFNQTMTILQQDDLNILRSLSSLEYREVLNDIRHCILATDLALFFGYKVQLQMILKNGSFTWDNPEHRSIAKAIAMTACDLCASTKAWENQVETAKIIFEEFYDQGDAERNVGKEPIPMMDRNKLEFQPNAQVGFLKGICIPCYSLMAAVVPETQPMLDGCLRNLEKWEEMAEAYKLERQQSRDSSNN</sequence>
<protein>
    <recommendedName>
        <fullName evidence="7">Phosphodiesterase</fullName>
        <ecNumber evidence="7">3.1.4.-</ecNumber>
    </recommendedName>
</protein>
<evidence type="ECO:0000256" key="2">
    <source>
        <dbReference type="ARBA" id="ARBA00022535"/>
    </source>
</evidence>
<dbReference type="Gene3D" id="3.30.450.40">
    <property type="match status" value="2"/>
</dbReference>
<dbReference type="AlphaFoldDB" id="T1J2B1"/>
<dbReference type="EC" id="3.1.4.-" evidence="7"/>
<evidence type="ECO:0000256" key="3">
    <source>
        <dbReference type="ARBA" id="ARBA00022723"/>
    </source>
</evidence>
<comment type="similarity">
    <text evidence="1 7">Belongs to the cyclic nucleotide phosphodiesterase family.</text>
</comment>
<dbReference type="SUPFAM" id="SSF55781">
    <property type="entry name" value="GAF domain-like"/>
    <property type="match status" value="2"/>
</dbReference>
<dbReference type="PROSITE" id="PS51845">
    <property type="entry name" value="PDEASE_I_2"/>
    <property type="match status" value="1"/>
</dbReference>
<dbReference type="Gene3D" id="1.10.1300.10">
    <property type="entry name" value="3'5'-cyclic nucleotide phosphodiesterase, catalytic domain"/>
    <property type="match status" value="1"/>
</dbReference>
<dbReference type="PROSITE" id="PS00126">
    <property type="entry name" value="PDEASE_I_1"/>
    <property type="match status" value="1"/>
</dbReference>
<evidence type="ECO:0000256" key="9">
    <source>
        <dbReference type="SAM" id="MobiDB-lite"/>
    </source>
</evidence>
<keyword evidence="2" id="KW-0140">cGMP</keyword>
<feature type="compositionally biased region" description="Basic residues" evidence="9">
    <location>
        <begin position="1"/>
        <end position="11"/>
    </location>
</feature>
<dbReference type="GO" id="GO:0007165">
    <property type="term" value="P:signal transduction"/>
    <property type="evidence" value="ECO:0007669"/>
    <property type="project" value="InterPro"/>
</dbReference>
<evidence type="ECO:0000256" key="7">
    <source>
        <dbReference type="RuleBase" id="RU363067"/>
    </source>
</evidence>
<feature type="binding site" evidence="6">
    <location>
        <position position="613"/>
    </location>
    <ligand>
        <name>Zn(2+)</name>
        <dbReference type="ChEBI" id="CHEBI:29105"/>
        <label>2</label>
    </ligand>
</feature>
<accession>T1J2B1</accession>
<dbReference type="InterPro" id="IPR023174">
    <property type="entry name" value="PDEase_CS"/>
</dbReference>
<keyword evidence="4 7" id="KW-0378">Hydrolase</keyword>
<dbReference type="HOGENOM" id="CLU_006980_1_1_1"/>
<comment type="cofactor">
    <cofactor evidence="7">
        <name>a divalent metal cation</name>
        <dbReference type="ChEBI" id="CHEBI:60240"/>
    </cofactor>
    <text evidence="7">Binds 2 divalent metal cations per subunit. Site 1 may preferentially bind zinc ions, while site 2 has a preference for magnesium and/or manganese ions.</text>
</comment>
<feature type="binding site" evidence="6">
    <location>
        <position position="723"/>
    </location>
    <ligand>
        <name>Zn(2+)</name>
        <dbReference type="ChEBI" id="CHEBI:29105"/>
        <label>1</label>
    </ligand>
</feature>
<dbReference type="eggNOG" id="KOG3689">
    <property type="taxonomic scope" value="Eukaryota"/>
</dbReference>
<dbReference type="Pfam" id="PF01590">
    <property type="entry name" value="GAF"/>
    <property type="match status" value="1"/>
</dbReference>
<dbReference type="InterPro" id="IPR036971">
    <property type="entry name" value="PDEase_catalytic_dom_sf"/>
</dbReference>
<dbReference type="OMA" id="ANTILLW"/>
<evidence type="ECO:0000313" key="11">
    <source>
        <dbReference type="EnsemblMetazoa" id="SMAR007694-PA"/>
    </source>
</evidence>
<feature type="coiled-coil region" evidence="8">
    <location>
        <begin position="801"/>
        <end position="828"/>
    </location>
</feature>
<reference evidence="11" key="2">
    <citation type="submission" date="2015-02" db="UniProtKB">
        <authorList>
            <consortium name="EnsemblMetazoa"/>
        </authorList>
    </citation>
    <scope>IDENTIFICATION</scope>
</reference>
<dbReference type="CDD" id="cd00077">
    <property type="entry name" value="HDc"/>
    <property type="match status" value="1"/>
</dbReference>
<dbReference type="Proteomes" id="UP000014500">
    <property type="component" value="Unassembled WGS sequence"/>
</dbReference>
<feature type="binding site" evidence="6">
    <location>
        <position position="613"/>
    </location>
    <ligand>
        <name>Zn(2+)</name>
        <dbReference type="ChEBI" id="CHEBI:29105"/>
        <label>1</label>
    </ligand>
</feature>
<feature type="domain" description="PDEase" evidence="10">
    <location>
        <begin position="501"/>
        <end position="818"/>
    </location>
</feature>
<reference evidence="12" key="1">
    <citation type="submission" date="2011-05" db="EMBL/GenBank/DDBJ databases">
        <authorList>
            <person name="Richards S.R."/>
            <person name="Qu J."/>
            <person name="Jiang H."/>
            <person name="Jhangiani S.N."/>
            <person name="Agravi P."/>
            <person name="Goodspeed R."/>
            <person name="Gross S."/>
            <person name="Mandapat C."/>
            <person name="Jackson L."/>
            <person name="Mathew T."/>
            <person name="Pu L."/>
            <person name="Thornton R."/>
            <person name="Saada N."/>
            <person name="Wilczek-Boney K.B."/>
            <person name="Lee S."/>
            <person name="Kovar C."/>
            <person name="Wu Y."/>
            <person name="Scherer S.E."/>
            <person name="Worley K.C."/>
            <person name="Muzny D.M."/>
            <person name="Gibbs R."/>
        </authorList>
    </citation>
    <scope>NUCLEOTIDE SEQUENCE</scope>
    <source>
        <strain evidence="12">Brora</strain>
    </source>
</reference>
<dbReference type="STRING" id="126957.T1J2B1"/>
<evidence type="ECO:0000313" key="12">
    <source>
        <dbReference type="Proteomes" id="UP000014500"/>
    </source>
</evidence>
<feature type="active site" description="Proton donor" evidence="5">
    <location>
        <position position="573"/>
    </location>
</feature>
<dbReference type="InterPro" id="IPR002073">
    <property type="entry name" value="PDEase_catalytic_dom"/>
</dbReference>
<dbReference type="FunFam" id="3.30.450.40:FF:000005">
    <property type="entry name" value="Phosphodiesterase"/>
    <property type="match status" value="1"/>
</dbReference>
<dbReference type="EMBL" id="JH431796">
    <property type="status" value="NOT_ANNOTATED_CDS"/>
    <property type="molecule type" value="Genomic_DNA"/>
</dbReference>
<evidence type="ECO:0000256" key="1">
    <source>
        <dbReference type="ARBA" id="ARBA00007648"/>
    </source>
</evidence>
<evidence type="ECO:0000256" key="8">
    <source>
        <dbReference type="SAM" id="Coils"/>
    </source>
</evidence>
<feature type="binding site" evidence="6">
    <location>
        <position position="612"/>
    </location>
    <ligand>
        <name>Zn(2+)</name>
        <dbReference type="ChEBI" id="CHEBI:29105"/>
        <label>1</label>
    </ligand>
</feature>
<dbReference type="EnsemblMetazoa" id="SMAR007694-RA">
    <property type="protein sequence ID" value="SMAR007694-PA"/>
    <property type="gene ID" value="SMAR007694"/>
</dbReference>
<feature type="compositionally biased region" description="Polar residues" evidence="9">
    <location>
        <begin position="25"/>
        <end position="34"/>
    </location>
</feature>
<dbReference type="InterPro" id="IPR003018">
    <property type="entry name" value="GAF"/>
</dbReference>
<organism evidence="11 12">
    <name type="scientific">Strigamia maritima</name>
    <name type="common">European centipede</name>
    <name type="synonym">Geophilus maritimus</name>
    <dbReference type="NCBI Taxonomy" id="126957"/>
    <lineage>
        <taxon>Eukaryota</taxon>
        <taxon>Metazoa</taxon>
        <taxon>Ecdysozoa</taxon>
        <taxon>Arthropoda</taxon>
        <taxon>Myriapoda</taxon>
        <taxon>Chilopoda</taxon>
        <taxon>Pleurostigmophora</taxon>
        <taxon>Geophilomorpha</taxon>
        <taxon>Linotaeniidae</taxon>
        <taxon>Strigamia</taxon>
    </lineage>
</organism>
<dbReference type="Pfam" id="PF00233">
    <property type="entry name" value="PDEase_I"/>
    <property type="match status" value="1"/>
</dbReference>
<dbReference type="InterPro" id="IPR003607">
    <property type="entry name" value="HD/PDEase_dom"/>
</dbReference>
<dbReference type="SUPFAM" id="SSF109604">
    <property type="entry name" value="HD-domain/PDEase-like"/>
    <property type="match status" value="1"/>
</dbReference>
<proteinExistence type="inferred from homology"/>
<dbReference type="SMART" id="SM00065">
    <property type="entry name" value="GAF"/>
    <property type="match status" value="1"/>
</dbReference>
<keyword evidence="3 6" id="KW-0479">Metal-binding</keyword>
<evidence type="ECO:0000256" key="5">
    <source>
        <dbReference type="PIRSR" id="PIRSR623088-1"/>
    </source>
</evidence>
<dbReference type="PhylomeDB" id="T1J2B1"/>
<name>T1J2B1_STRMM</name>
<dbReference type="GO" id="GO:0046872">
    <property type="term" value="F:metal ion binding"/>
    <property type="evidence" value="ECO:0007669"/>
    <property type="project" value="UniProtKB-KW"/>
</dbReference>
<dbReference type="InterPro" id="IPR029016">
    <property type="entry name" value="GAF-like_dom_sf"/>
</dbReference>
<dbReference type="FunFam" id="1.10.1300.10:FF:000003">
    <property type="entry name" value="Phosphodiesterase"/>
    <property type="match status" value="1"/>
</dbReference>
<dbReference type="PRINTS" id="PR00387">
    <property type="entry name" value="PDIESTERASE1"/>
</dbReference>
<evidence type="ECO:0000259" key="10">
    <source>
        <dbReference type="PROSITE" id="PS51845"/>
    </source>
</evidence>
<keyword evidence="8" id="KW-0175">Coiled coil</keyword>
<dbReference type="PANTHER" id="PTHR11347">
    <property type="entry name" value="CYCLIC NUCLEOTIDE PHOSPHODIESTERASE"/>
    <property type="match status" value="1"/>
</dbReference>
<evidence type="ECO:0000256" key="4">
    <source>
        <dbReference type="ARBA" id="ARBA00022801"/>
    </source>
</evidence>
<keyword evidence="12" id="KW-1185">Reference proteome</keyword>
<feature type="region of interest" description="Disordered" evidence="9">
    <location>
        <begin position="1"/>
        <end position="51"/>
    </location>
</feature>